<keyword evidence="15" id="KW-1185">Reference proteome</keyword>
<dbReference type="AlphaFoldDB" id="A0A096CPJ4"/>
<name>A0A096CPJ4_FLAPL</name>
<gene>
    <name evidence="14" type="ORF">HMPREF9460_00792</name>
</gene>
<dbReference type="Proteomes" id="UP000029585">
    <property type="component" value="Unassembled WGS sequence"/>
</dbReference>
<evidence type="ECO:0000256" key="1">
    <source>
        <dbReference type="ARBA" id="ARBA00003408"/>
    </source>
</evidence>
<keyword evidence="7" id="KW-1003">Cell membrane</keyword>
<feature type="transmembrane region" description="Helical" evidence="13">
    <location>
        <begin position="415"/>
        <end position="441"/>
    </location>
</feature>
<evidence type="ECO:0000256" key="8">
    <source>
        <dbReference type="ARBA" id="ARBA00022692"/>
    </source>
</evidence>
<dbReference type="PIRSF" id="PIRSF006603">
    <property type="entry name" value="DinF"/>
    <property type="match status" value="1"/>
</dbReference>
<dbReference type="CDD" id="cd13138">
    <property type="entry name" value="MATE_yoeA_like"/>
    <property type="match status" value="1"/>
</dbReference>
<evidence type="ECO:0000256" key="11">
    <source>
        <dbReference type="ARBA" id="ARBA00023136"/>
    </source>
</evidence>
<dbReference type="GO" id="GO:0006811">
    <property type="term" value="P:monoatomic ion transport"/>
    <property type="evidence" value="ECO:0007669"/>
    <property type="project" value="UniProtKB-KW"/>
</dbReference>
<evidence type="ECO:0000313" key="15">
    <source>
        <dbReference type="Proteomes" id="UP000029585"/>
    </source>
</evidence>
<keyword evidence="5" id="KW-0813">Transport</keyword>
<dbReference type="GO" id="GO:0005886">
    <property type="term" value="C:plasma membrane"/>
    <property type="evidence" value="ECO:0007669"/>
    <property type="project" value="UniProtKB-SubCell"/>
</dbReference>
<feature type="transmembrane region" description="Helical" evidence="13">
    <location>
        <begin position="359"/>
        <end position="380"/>
    </location>
</feature>
<comment type="similarity">
    <text evidence="3">Belongs to the multi antimicrobial extrusion (MATE) (TC 2.A.66.1) family.</text>
</comment>
<feature type="transmembrane region" description="Helical" evidence="13">
    <location>
        <begin position="12"/>
        <end position="33"/>
    </location>
</feature>
<dbReference type="InterPro" id="IPR002528">
    <property type="entry name" value="MATE_fam"/>
</dbReference>
<dbReference type="GO" id="GO:0042910">
    <property type="term" value="F:xenobiotic transmembrane transporter activity"/>
    <property type="evidence" value="ECO:0007669"/>
    <property type="project" value="InterPro"/>
</dbReference>
<feature type="transmembrane region" description="Helical" evidence="13">
    <location>
        <begin position="53"/>
        <end position="78"/>
    </location>
</feature>
<feature type="transmembrane region" description="Helical" evidence="13">
    <location>
        <begin position="136"/>
        <end position="160"/>
    </location>
</feature>
<comment type="caution">
    <text evidence="14">The sequence shown here is derived from an EMBL/GenBank/DDBJ whole genome shotgun (WGS) entry which is preliminary data.</text>
</comment>
<evidence type="ECO:0000256" key="9">
    <source>
        <dbReference type="ARBA" id="ARBA00022989"/>
    </source>
</evidence>
<comment type="function">
    <text evidence="1">Multidrug efflux pump.</text>
</comment>
<dbReference type="EMBL" id="ADLO01000030">
    <property type="protein sequence ID" value="KGF56712.1"/>
    <property type="molecule type" value="Genomic_DNA"/>
</dbReference>
<protein>
    <recommendedName>
        <fullName evidence="4">Probable multidrug resistance protein NorM</fullName>
    </recommendedName>
    <alternativeName>
        <fullName evidence="12">Multidrug-efflux transporter</fullName>
    </alternativeName>
</protein>
<dbReference type="RefSeq" id="WP_044939130.1">
    <property type="nucleotide sequence ID" value="NZ_KN174161.1"/>
</dbReference>
<reference evidence="14 15" key="1">
    <citation type="submission" date="2011-08" db="EMBL/GenBank/DDBJ databases">
        <title>The Genome Sequence of Clostridium orbiscindens 1_3_50AFAA.</title>
        <authorList>
            <consortium name="The Broad Institute Genome Sequencing Platform"/>
            <person name="Earl A."/>
            <person name="Ward D."/>
            <person name="Feldgarden M."/>
            <person name="Gevers D."/>
            <person name="Daigneault M."/>
            <person name="Strauss J."/>
            <person name="Allen-Vercoe E."/>
            <person name="Young S.K."/>
            <person name="Zeng Q."/>
            <person name="Gargeya S."/>
            <person name="Fitzgerald M."/>
            <person name="Haas B."/>
            <person name="Abouelleil A."/>
            <person name="Alvarado L."/>
            <person name="Arachchi H.M."/>
            <person name="Berlin A."/>
            <person name="Brown A."/>
            <person name="Chapman S.B."/>
            <person name="Chen Z."/>
            <person name="Dunbar C."/>
            <person name="Freedman E."/>
            <person name="Gearin G."/>
            <person name="Gellesch M."/>
            <person name="Goldberg J."/>
            <person name="Griggs A."/>
            <person name="Gujja S."/>
            <person name="Heiman D."/>
            <person name="Howarth C."/>
            <person name="Larson L."/>
            <person name="Lui A."/>
            <person name="MacDonald P.J.P."/>
            <person name="Montmayeur A."/>
            <person name="Murphy C."/>
            <person name="Neiman D."/>
            <person name="Pearson M."/>
            <person name="Priest M."/>
            <person name="Roberts A."/>
            <person name="Saif S."/>
            <person name="Shea T."/>
            <person name="Shenoy N."/>
            <person name="Sisk P."/>
            <person name="Stolte C."/>
            <person name="Sykes S."/>
            <person name="Wortman J."/>
            <person name="Nusbaum C."/>
            <person name="Birren B."/>
        </authorList>
    </citation>
    <scope>NUCLEOTIDE SEQUENCE [LARGE SCALE GENOMIC DNA]</scope>
    <source>
        <strain evidence="14 15">1_3_50AFAA</strain>
    </source>
</reference>
<dbReference type="GO" id="GO:0015297">
    <property type="term" value="F:antiporter activity"/>
    <property type="evidence" value="ECO:0007669"/>
    <property type="project" value="UniProtKB-KW"/>
</dbReference>
<evidence type="ECO:0000256" key="10">
    <source>
        <dbReference type="ARBA" id="ARBA00023065"/>
    </source>
</evidence>
<dbReference type="InterPro" id="IPR048279">
    <property type="entry name" value="MdtK-like"/>
</dbReference>
<evidence type="ECO:0000256" key="13">
    <source>
        <dbReference type="SAM" id="Phobius"/>
    </source>
</evidence>
<sequence>MKRTNRLTEGNILNTLIRFAVPVFFTLFLQALYGGVDLLVVGQFAATADVSGVATGSMLMSTVTMVITGLSMGITILVGERIGRGEPDEAGRAIGSGICLFAAFGVLLTVVLLAGAEPLARLLHAPEEAFAETVEYIRICGGGSLFIVAYNVLGAVFRGIGDARTPLFTVMLACVINIGGDLLLVEGFHLGAAGAALATVAAQAVSVVVSLAVIRRRKDRLPFHFSRRSVRFDGRIIALELRLGLPVALQELLVGTSFLVIQTIVNTFGVTASAGVGVAEKVCVFLMLVPSAYMHSMSAFVAQNMGAGQPRRAKRALGYGILTAFAAGLVMAWLAFFHGDALSLLFAKDAAVAAASHSYLKAYAIDCMLTPFLFCFMGYYNGCEKTLFVMIQGVIGAFGVRIPIAYLVSRIPGATLFQIGLGTPASSTVQIVLCLAMFLYLERRQRREALCGAVTGP</sequence>
<evidence type="ECO:0000256" key="6">
    <source>
        <dbReference type="ARBA" id="ARBA00022449"/>
    </source>
</evidence>
<feature type="transmembrane region" description="Helical" evidence="13">
    <location>
        <begin position="387"/>
        <end position="409"/>
    </location>
</feature>
<feature type="transmembrane region" description="Helical" evidence="13">
    <location>
        <begin position="191"/>
        <end position="215"/>
    </location>
</feature>
<keyword evidence="6" id="KW-0050">Antiport</keyword>
<feature type="transmembrane region" description="Helical" evidence="13">
    <location>
        <begin position="90"/>
        <end position="116"/>
    </location>
</feature>
<organism evidence="14 15">
    <name type="scientific">Flavonifractor plautii 1_3_50AFAA</name>
    <dbReference type="NCBI Taxonomy" id="742738"/>
    <lineage>
        <taxon>Bacteria</taxon>
        <taxon>Bacillati</taxon>
        <taxon>Bacillota</taxon>
        <taxon>Clostridia</taxon>
        <taxon>Eubacteriales</taxon>
        <taxon>Oscillospiraceae</taxon>
        <taxon>Flavonifractor</taxon>
    </lineage>
</organism>
<dbReference type="HOGENOM" id="CLU_012893_5_0_9"/>
<feature type="transmembrane region" description="Helical" evidence="13">
    <location>
        <begin position="316"/>
        <end position="339"/>
    </location>
</feature>
<evidence type="ECO:0000256" key="7">
    <source>
        <dbReference type="ARBA" id="ARBA00022475"/>
    </source>
</evidence>
<evidence type="ECO:0000256" key="5">
    <source>
        <dbReference type="ARBA" id="ARBA00022448"/>
    </source>
</evidence>
<comment type="subcellular location">
    <subcellularLocation>
        <location evidence="2">Cell membrane</location>
        <topology evidence="2">Multi-pass membrane protein</topology>
    </subcellularLocation>
</comment>
<dbReference type="InterPro" id="IPR050222">
    <property type="entry name" value="MATE_MdtK"/>
</dbReference>
<dbReference type="NCBIfam" id="TIGR00797">
    <property type="entry name" value="matE"/>
    <property type="match status" value="1"/>
</dbReference>
<dbReference type="eggNOG" id="COG0534">
    <property type="taxonomic scope" value="Bacteria"/>
</dbReference>
<keyword evidence="8 13" id="KW-0812">Transmembrane</keyword>
<dbReference type="Pfam" id="PF01554">
    <property type="entry name" value="MatE"/>
    <property type="match status" value="2"/>
</dbReference>
<keyword evidence="11 13" id="KW-0472">Membrane</keyword>
<dbReference type="PANTHER" id="PTHR43298:SF2">
    <property type="entry name" value="FMN_FAD EXPORTER YEEO-RELATED"/>
    <property type="match status" value="1"/>
</dbReference>
<evidence type="ECO:0000256" key="2">
    <source>
        <dbReference type="ARBA" id="ARBA00004651"/>
    </source>
</evidence>
<evidence type="ECO:0000313" key="14">
    <source>
        <dbReference type="EMBL" id="KGF56712.1"/>
    </source>
</evidence>
<keyword evidence="9 13" id="KW-1133">Transmembrane helix</keyword>
<evidence type="ECO:0000256" key="3">
    <source>
        <dbReference type="ARBA" id="ARBA00010199"/>
    </source>
</evidence>
<evidence type="ECO:0000256" key="4">
    <source>
        <dbReference type="ARBA" id="ARBA00020268"/>
    </source>
</evidence>
<feature type="transmembrane region" description="Helical" evidence="13">
    <location>
        <begin position="167"/>
        <end position="185"/>
    </location>
</feature>
<dbReference type="PATRIC" id="fig|742738.3.peg.827"/>
<proteinExistence type="inferred from homology"/>
<accession>A0A096CPJ4</accession>
<dbReference type="PANTHER" id="PTHR43298">
    <property type="entry name" value="MULTIDRUG RESISTANCE PROTEIN NORM-RELATED"/>
    <property type="match status" value="1"/>
</dbReference>
<keyword evidence="10" id="KW-0406">Ion transport</keyword>
<evidence type="ECO:0000256" key="12">
    <source>
        <dbReference type="ARBA" id="ARBA00031636"/>
    </source>
</evidence>